<dbReference type="PROSITE" id="PS50112">
    <property type="entry name" value="PAS"/>
    <property type="match status" value="2"/>
</dbReference>
<dbReference type="Pfam" id="PF13185">
    <property type="entry name" value="GAF_2"/>
    <property type="match status" value="1"/>
</dbReference>
<dbReference type="Pfam" id="PF08448">
    <property type="entry name" value="PAS_4"/>
    <property type="match status" value="1"/>
</dbReference>
<dbReference type="GO" id="GO:0016020">
    <property type="term" value="C:membrane"/>
    <property type="evidence" value="ECO:0007669"/>
    <property type="project" value="InterPro"/>
</dbReference>
<dbReference type="PANTHER" id="PTHR24421">
    <property type="entry name" value="NITRATE/NITRITE SENSOR PROTEIN NARX-RELATED"/>
    <property type="match status" value="1"/>
</dbReference>
<dbReference type="RefSeq" id="WP_342853289.1">
    <property type="nucleotide sequence ID" value="NZ_CP046147.1"/>
</dbReference>
<evidence type="ECO:0000256" key="8">
    <source>
        <dbReference type="ARBA" id="ARBA00023012"/>
    </source>
</evidence>
<dbReference type="Gene3D" id="3.30.450.40">
    <property type="match status" value="1"/>
</dbReference>
<dbReference type="EMBL" id="CP046147">
    <property type="protein sequence ID" value="WFG38649.1"/>
    <property type="molecule type" value="Genomic_DNA"/>
</dbReference>
<evidence type="ECO:0000256" key="6">
    <source>
        <dbReference type="ARBA" id="ARBA00022777"/>
    </source>
</evidence>
<dbReference type="SUPFAM" id="SSF55874">
    <property type="entry name" value="ATPase domain of HSP90 chaperone/DNA topoisomerase II/histidine kinase"/>
    <property type="match status" value="1"/>
</dbReference>
<dbReference type="Gene3D" id="3.30.450.20">
    <property type="entry name" value="PAS domain"/>
    <property type="match status" value="2"/>
</dbReference>
<reference evidence="10 11" key="1">
    <citation type="submission" date="2019-11" db="EMBL/GenBank/DDBJ databases">
        <authorList>
            <person name="Cho J.-C."/>
        </authorList>
    </citation>
    <scope>NUCLEOTIDE SEQUENCE [LARGE SCALE GENOMIC DNA]</scope>
    <source>
        <strain evidence="10 11">JH1073</strain>
    </source>
</reference>
<dbReference type="SMART" id="SM00091">
    <property type="entry name" value="PAS"/>
    <property type="match status" value="2"/>
</dbReference>
<dbReference type="InterPro" id="IPR003594">
    <property type="entry name" value="HATPase_dom"/>
</dbReference>
<dbReference type="GO" id="GO:0006355">
    <property type="term" value="P:regulation of DNA-templated transcription"/>
    <property type="evidence" value="ECO:0007669"/>
    <property type="project" value="InterPro"/>
</dbReference>
<name>A0AAJ5ZCC4_9CHLR</name>
<dbReference type="Pfam" id="PF02518">
    <property type="entry name" value="HATPase_c"/>
    <property type="match status" value="1"/>
</dbReference>
<dbReference type="InterPro" id="IPR013767">
    <property type="entry name" value="PAS_fold"/>
</dbReference>
<dbReference type="SUPFAM" id="SSF55781">
    <property type="entry name" value="GAF domain-like"/>
    <property type="match status" value="1"/>
</dbReference>
<keyword evidence="6" id="KW-0418">Kinase</keyword>
<organism evidence="10 11">
    <name type="scientific">Candidatus Lucifugimonas marina</name>
    <dbReference type="NCBI Taxonomy" id="3038979"/>
    <lineage>
        <taxon>Bacteria</taxon>
        <taxon>Bacillati</taxon>
        <taxon>Chloroflexota</taxon>
        <taxon>Dehalococcoidia</taxon>
        <taxon>SAR202 cluster</taxon>
        <taxon>Candidatus Lucifugimonadales</taxon>
        <taxon>Candidatus Lucifugimonadaceae</taxon>
        <taxon>Candidatus Lucifugimonas</taxon>
    </lineage>
</organism>
<keyword evidence="3" id="KW-0597">Phosphoprotein</keyword>
<keyword evidence="8" id="KW-0902">Two-component regulatory system</keyword>
<evidence type="ECO:0000256" key="5">
    <source>
        <dbReference type="ARBA" id="ARBA00022741"/>
    </source>
</evidence>
<dbReference type="AlphaFoldDB" id="A0AAJ5ZCC4"/>
<dbReference type="Pfam" id="PF00989">
    <property type="entry name" value="PAS"/>
    <property type="match status" value="1"/>
</dbReference>
<reference evidence="11" key="2">
    <citation type="submission" date="2023-06" db="EMBL/GenBank/DDBJ databases">
        <title>Pangenomics reveal diversification of enzyme families and niche specialization in globally abundant SAR202 bacteria.</title>
        <authorList>
            <person name="Saw J.H.W."/>
        </authorList>
    </citation>
    <scope>NUCLEOTIDE SEQUENCE [LARGE SCALE GENOMIC DNA]</scope>
    <source>
        <strain evidence="11">JH1073</strain>
    </source>
</reference>
<dbReference type="SMART" id="SM00065">
    <property type="entry name" value="GAF"/>
    <property type="match status" value="1"/>
</dbReference>
<dbReference type="GO" id="GO:0005524">
    <property type="term" value="F:ATP binding"/>
    <property type="evidence" value="ECO:0007669"/>
    <property type="project" value="UniProtKB-KW"/>
</dbReference>
<feature type="domain" description="PAS" evidence="9">
    <location>
        <begin position="202"/>
        <end position="250"/>
    </location>
</feature>
<proteinExistence type="predicted"/>
<keyword evidence="4" id="KW-0808">Transferase</keyword>
<dbReference type="InterPro" id="IPR011712">
    <property type="entry name" value="Sig_transdc_His_kin_sub3_dim/P"/>
</dbReference>
<dbReference type="GO" id="GO:0046983">
    <property type="term" value="F:protein dimerization activity"/>
    <property type="evidence" value="ECO:0007669"/>
    <property type="project" value="InterPro"/>
</dbReference>
<feature type="domain" description="PAS" evidence="9">
    <location>
        <begin position="325"/>
        <end position="395"/>
    </location>
</feature>
<dbReference type="CDD" id="cd16917">
    <property type="entry name" value="HATPase_UhpB-NarQ-NarX-like"/>
    <property type="match status" value="1"/>
</dbReference>
<dbReference type="SMART" id="SM00387">
    <property type="entry name" value="HATPase_c"/>
    <property type="match status" value="1"/>
</dbReference>
<evidence type="ECO:0000259" key="9">
    <source>
        <dbReference type="PROSITE" id="PS50112"/>
    </source>
</evidence>
<evidence type="ECO:0000256" key="4">
    <source>
        <dbReference type="ARBA" id="ARBA00022679"/>
    </source>
</evidence>
<dbReference type="Gene3D" id="3.30.565.10">
    <property type="entry name" value="Histidine kinase-like ATPase, C-terminal domain"/>
    <property type="match status" value="1"/>
</dbReference>
<sequence>MGKEPHRGDVQQAVELVDQIWSDVEFDAQFISAGYSNSVFHRILDIVVDLTESEFGFIGYVSADPNGSPFLTTLGITDISWDESSTRLYLENSPSGMEFRNLDTLFGAVLQTARMVVSNNPDSDPRSGGLPHGHPKLSSFAGIPLISNKKLVGMIGIANRPDGFSYPVLQGLGEVWNRLAYIIHAVKESALRRKAISTHITDESMLEAIFDNASDSILIVDSSLNVVKINRSARRLFDLEEDDLSSTNLVHLVVSRSGNLKHEIEKAGSNLDGSGLPFVDERFTGVDGRELIASVAKTNSVQEGEPIYTIFLAEMSAFEAIAKSKIDELHFITESSPNPIFLIDNESIVVGWNPAMAKLSGIGAYRAIGNSIQSLLGREFNSSLNESINNPAAHDLPTRYDLDIIYSQDDLVFTNSNGDVKVMNITPVPRFDFEGRRDGHYVAGREVTNQYFYHQENRKLALERESLINRLMRAQETERVKLAADLHDGPAQDLAAALMFLEKCSQFELPGGLVDISTKTRDSIDRTLSEIRHIINGLSPESLNTLGLVGALKSLAYRVVQESDLVLTLDISEDIDQLSSVNRQVAIYRIVQEAMRNTIKHANASEIKIKASLSDTMMFRLVYEDDGIGIANSKEDSQIPYHNGLGMSGMRHRADSIDAKFSIGTSGNGEKHGFRLTLEFDASTWNDFYSGLADG</sequence>
<dbReference type="SUPFAM" id="SSF55785">
    <property type="entry name" value="PYP-like sensor domain (PAS domain)"/>
    <property type="match status" value="2"/>
</dbReference>
<dbReference type="InterPro" id="IPR000014">
    <property type="entry name" value="PAS"/>
</dbReference>
<dbReference type="InterPro" id="IPR035965">
    <property type="entry name" value="PAS-like_dom_sf"/>
</dbReference>
<evidence type="ECO:0000313" key="10">
    <source>
        <dbReference type="EMBL" id="WFG38649.1"/>
    </source>
</evidence>
<evidence type="ECO:0000256" key="1">
    <source>
        <dbReference type="ARBA" id="ARBA00000085"/>
    </source>
</evidence>
<dbReference type="GO" id="GO:0000155">
    <property type="term" value="F:phosphorelay sensor kinase activity"/>
    <property type="evidence" value="ECO:0007669"/>
    <property type="project" value="InterPro"/>
</dbReference>
<dbReference type="NCBIfam" id="TIGR00229">
    <property type="entry name" value="sensory_box"/>
    <property type="match status" value="2"/>
</dbReference>
<dbReference type="InterPro" id="IPR036890">
    <property type="entry name" value="HATPase_C_sf"/>
</dbReference>
<evidence type="ECO:0000256" key="2">
    <source>
        <dbReference type="ARBA" id="ARBA00012438"/>
    </source>
</evidence>
<evidence type="ECO:0000256" key="7">
    <source>
        <dbReference type="ARBA" id="ARBA00022840"/>
    </source>
</evidence>
<protein>
    <recommendedName>
        <fullName evidence="2">histidine kinase</fullName>
        <ecNumber evidence="2">2.7.13.3</ecNumber>
    </recommendedName>
</protein>
<dbReference type="InterPro" id="IPR003018">
    <property type="entry name" value="GAF"/>
</dbReference>
<keyword evidence="5" id="KW-0547">Nucleotide-binding</keyword>
<keyword evidence="7" id="KW-0067">ATP-binding</keyword>
<dbReference type="InterPro" id="IPR050482">
    <property type="entry name" value="Sensor_HK_TwoCompSys"/>
</dbReference>
<dbReference type="InterPro" id="IPR029016">
    <property type="entry name" value="GAF-like_dom_sf"/>
</dbReference>
<keyword evidence="11" id="KW-1185">Reference proteome</keyword>
<evidence type="ECO:0000313" key="11">
    <source>
        <dbReference type="Proteomes" id="UP001219901"/>
    </source>
</evidence>
<dbReference type="EC" id="2.7.13.3" evidence="2"/>
<dbReference type="Proteomes" id="UP001219901">
    <property type="component" value="Chromosome"/>
</dbReference>
<dbReference type="Pfam" id="PF07730">
    <property type="entry name" value="HisKA_3"/>
    <property type="match status" value="1"/>
</dbReference>
<evidence type="ECO:0000256" key="3">
    <source>
        <dbReference type="ARBA" id="ARBA00022553"/>
    </source>
</evidence>
<gene>
    <name evidence="10" type="ORF">GKO48_03180</name>
</gene>
<dbReference type="InterPro" id="IPR013656">
    <property type="entry name" value="PAS_4"/>
</dbReference>
<dbReference type="PANTHER" id="PTHR24421:SF10">
    <property type="entry name" value="NITRATE_NITRITE SENSOR PROTEIN NARQ"/>
    <property type="match status" value="1"/>
</dbReference>
<comment type="catalytic activity">
    <reaction evidence="1">
        <text>ATP + protein L-histidine = ADP + protein N-phospho-L-histidine.</text>
        <dbReference type="EC" id="2.7.13.3"/>
    </reaction>
</comment>
<accession>A0AAJ5ZCC4</accession>
<dbReference type="Gene3D" id="1.20.5.1930">
    <property type="match status" value="1"/>
</dbReference>